<keyword evidence="3" id="KW-1185">Reference proteome</keyword>
<dbReference type="AlphaFoldDB" id="K0VBD0"/>
<organism evidence="2 3">
    <name type="scientific">Mycolicibacterium vaccae ATCC 25954</name>
    <dbReference type="NCBI Taxonomy" id="1194972"/>
    <lineage>
        <taxon>Bacteria</taxon>
        <taxon>Bacillati</taxon>
        <taxon>Actinomycetota</taxon>
        <taxon>Actinomycetes</taxon>
        <taxon>Mycobacteriales</taxon>
        <taxon>Mycobacteriaceae</taxon>
        <taxon>Mycolicibacterium</taxon>
    </lineage>
</organism>
<evidence type="ECO:0000256" key="1">
    <source>
        <dbReference type="SAM" id="MobiDB-lite"/>
    </source>
</evidence>
<dbReference type="PATRIC" id="fig|1194972.3.peg.560"/>
<accession>K0VBD0</accession>
<feature type="region of interest" description="Disordered" evidence="1">
    <location>
        <begin position="1"/>
        <end position="29"/>
    </location>
</feature>
<dbReference type="EMBL" id="ALQA01000004">
    <property type="protein sequence ID" value="EJZ12143.1"/>
    <property type="molecule type" value="Genomic_DNA"/>
</dbReference>
<dbReference type="RefSeq" id="WP_003929750.1">
    <property type="nucleotide sequence ID" value="NZ_JH814687.1"/>
</dbReference>
<comment type="caution">
    <text evidence="2">The sequence shown here is derived from an EMBL/GenBank/DDBJ whole genome shotgun (WGS) entry which is preliminary data.</text>
</comment>
<sequence>MNDARRRRKAKQMRRDAQRSTGKQPGSPEETLLVDEVRQALAGHPLDLLGVVSVLIEATKPAPAGWLPPDDQRESVDLARLLDGFLHTPAHETTALLAVLADVLDDPELRAQCRREVDARRDTAPRWLADLADVEVYRAVRVTHAPGAGEEVLIGARLAGGDELTCAVSIDGDTSGMVADAFLVPDSIGRVLVTAEGRNTDPDTRFADMALVEARTWLERGLARTPVVLEPSDTWPACRPIVQWLTRRTAESGH</sequence>
<dbReference type="Proteomes" id="UP000006072">
    <property type="component" value="Unassembled WGS sequence"/>
</dbReference>
<dbReference type="eggNOG" id="COG3057">
    <property type="taxonomic scope" value="Bacteria"/>
</dbReference>
<gene>
    <name evidence="2" type="ORF">MVAC_02766</name>
</gene>
<proteinExistence type="predicted"/>
<protein>
    <submittedName>
        <fullName evidence="2">Uncharacterized protein</fullName>
    </submittedName>
</protein>
<reference evidence="2 3" key="1">
    <citation type="journal article" date="2012" name="J. Bacteriol.">
        <title>Complete Genome Sequence of Mycobacterium vaccae Type Strain ATCC 25954.</title>
        <authorList>
            <person name="Ho Y.S."/>
            <person name="Adroub S.A."/>
            <person name="Abadi M."/>
            <person name="Al Alwan B."/>
            <person name="Alkhateeb R."/>
            <person name="Gao G."/>
            <person name="Ragab A."/>
            <person name="Ali S."/>
            <person name="van Soolingen D."/>
            <person name="Bitter W."/>
            <person name="Pain A."/>
            <person name="Abdallah A.M."/>
        </authorList>
    </citation>
    <scope>NUCLEOTIDE SEQUENCE [LARGE SCALE GENOMIC DNA]</scope>
    <source>
        <strain evidence="2 3">ATCC 25954</strain>
    </source>
</reference>
<name>K0VBD0_MYCVA</name>
<evidence type="ECO:0000313" key="3">
    <source>
        <dbReference type="Proteomes" id="UP000006072"/>
    </source>
</evidence>
<evidence type="ECO:0000313" key="2">
    <source>
        <dbReference type="EMBL" id="EJZ12143.1"/>
    </source>
</evidence>
<dbReference type="HOGENOM" id="CLU_1093383_0_0_11"/>
<feature type="compositionally biased region" description="Basic residues" evidence="1">
    <location>
        <begin position="1"/>
        <end position="12"/>
    </location>
</feature>